<sequence>MTTPTLRERMAVLETLMRNHIAHHEKRDQWLMRILGALVVGIILFALPGCVRLLAGVV</sequence>
<reference evidence="2" key="1">
    <citation type="journal article" date="2015" name="Nature">
        <title>Complex archaea that bridge the gap between prokaryotes and eukaryotes.</title>
        <authorList>
            <person name="Spang A."/>
            <person name="Saw J.H."/>
            <person name="Jorgensen S.L."/>
            <person name="Zaremba-Niedzwiedzka K."/>
            <person name="Martijn J."/>
            <person name="Lind A.E."/>
            <person name="van Eijk R."/>
            <person name="Schleper C."/>
            <person name="Guy L."/>
            <person name="Ettema T.J."/>
        </authorList>
    </citation>
    <scope>NUCLEOTIDE SEQUENCE</scope>
</reference>
<keyword evidence="1" id="KW-0472">Membrane</keyword>
<gene>
    <name evidence="2" type="ORF">LCGC14_2541350</name>
</gene>
<protein>
    <submittedName>
        <fullName evidence="2">Uncharacterized protein</fullName>
    </submittedName>
</protein>
<feature type="transmembrane region" description="Helical" evidence="1">
    <location>
        <begin position="34"/>
        <end position="55"/>
    </location>
</feature>
<proteinExistence type="predicted"/>
<dbReference type="AlphaFoldDB" id="A0A0F9D262"/>
<accession>A0A0F9D262</accession>
<evidence type="ECO:0000256" key="1">
    <source>
        <dbReference type="SAM" id="Phobius"/>
    </source>
</evidence>
<organism evidence="2">
    <name type="scientific">marine sediment metagenome</name>
    <dbReference type="NCBI Taxonomy" id="412755"/>
    <lineage>
        <taxon>unclassified sequences</taxon>
        <taxon>metagenomes</taxon>
        <taxon>ecological metagenomes</taxon>
    </lineage>
</organism>
<evidence type="ECO:0000313" key="2">
    <source>
        <dbReference type="EMBL" id="KKL11881.1"/>
    </source>
</evidence>
<dbReference type="EMBL" id="LAZR01041481">
    <property type="protein sequence ID" value="KKL11881.1"/>
    <property type="molecule type" value="Genomic_DNA"/>
</dbReference>
<keyword evidence="1" id="KW-1133">Transmembrane helix</keyword>
<name>A0A0F9D262_9ZZZZ</name>
<keyword evidence="1" id="KW-0812">Transmembrane</keyword>
<comment type="caution">
    <text evidence="2">The sequence shown here is derived from an EMBL/GenBank/DDBJ whole genome shotgun (WGS) entry which is preliminary data.</text>
</comment>